<protein>
    <recommendedName>
        <fullName evidence="1">PIN domain-containing protein</fullName>
    </recommendedName>
</protein>
<dbReference type="Pfam" id="PF01850">
    <property type="entry name" value="PIN"/>
    <property type="match status" value="1"/>
</dbReference>
<organism evidence="2 3">
    <name type="scientific">Pleomorphomonas carboxyditropha</name>
    <dbReference type="NCBI Taxonomy" id="2023338"/>
    <lineage>
        <taxon>Bacteria</taxon>
        <taxon>Pseudomonadati</taxon>
        <taxon>Pseudomonadota</taxon>
        <taxon>Alphaproteobacteria</taxon>
        <taxon>Hyphomicrobiales</taxon>
        <taxon>Pleomorphomonadaceae</taxon>
        <taxon>Pleomorphomonas</taxon>
    </lineage>
</organism>
<reference evidence="2 3" key="1">
    <citation type="submission" date="2017-08" db="EMBL/GenBank/DDBJ databases">
        <title>Pleomorphomonas carboxidotrophicus sp. nov., a new mesophilic hydrogenogenic carboxidotroph.</title>
        <authorList>
            <person name="Esquivel-Elizondo S."/>
            <person name="Krajmalnik-Brown R."/>
            <person name="Maldonado J."/>
        </authorList>
    </citation>
    <scope>NUCLEOTIDE SEQUENCE [LARGE SCALE GENOMIC DNA]</scope>
    <source>
        <strain evidence="2 3">SVCO-16</strain>
    </source>
</reference>
<gene>
    <name evidence="2" type="ORF">CJ014_18455</name>
</gene>
<sequence>MSDPLVPNDSVFFDSNALIFAFEAGSRWSAALGALLAKIEAGRMRGVVSELSLAEILVKPLAEGAQSHVELYERLFDSDSPLEIIPVDRPVIRESAQLQATTGLKLADALLVASAVRAGCRHFLSADVRLGRKLGADLAWLHPDELGGTNT</sequence>
<dbReference type="AlphaFoldDB" id="A0A2G9WT48"/>
<name>A0A2G9WT48_9HYPH</name>
<evidence type="ECO:0000313" key="3">
    <source>
        <dbReference type="Proteomes" id="UP000231070"/>
    </source>
</evidence>
<evidence type="ECO:0000259" key="1">
    <source>
        <dbReference type="Pfam" id="PF01850"/>
    </source>
</evidence>
<dbReference type="Proteomes" id="UP000231070">
    <property type="component" value="Unassembled WGS sequence"/>
</dbReference>
<dbReference type="Gene3D" id="3.40.50.1010">
    <property type="entry name" value="5'-nuclease"/>
    <property type="match status" value="1"/>
</dbReference>
<dbReference type="OrthoDB" id="574461at2"/>
<dbReference type="EMBL" id="NQVN01000014">
    <property type="protein sequence ID" value="PIO97873.1"/>
    <property type="molecule type" value="Genomic_DNA"/>
</dbReference>
<dbReference type="InterPro" id="IPR002716">
    <property type="entry name" value="PIN_dom"/>
</dbReference>
<dbReference type="RefSeq" id="WP_100081962.1">
    <property type="nucleotide sequence ID" value="NZ_NQVN01000014.1"/>
</dbReference>
<dbReference type="SUPFAM" id="SSF88723">
    <property type="entry name" value="PIN domain-like"/>
    <property type="match status" value="1"/>
</dbReference>
<dbReference type="InterPro" id="IPR029060">
    <property type="entry name" value="PIN-like_dom_sf"/>
</dbReference>
<keyword evidence="3" id="KW-1185">Reference proteome</keyword>
<proteinExistence type="predicted"/>
<accession>A0A2G9WT48</accession>
<comment type="caution">
    <text evidence="2">The sequence shown here is derived from an EMBL/GenBank/DDBJ whole genome shotgun (WGS) entry which is preliminary data.</text>
</comment>
<feature type="domain" description="PIN" evidence="1">
    <location>
        <begin position="11"/>
        <end position="132"/>
    </location>
</feature>
<evidence type="ECO:0000313" key="2">
    <source>
        <dbReference type="EMBL" id="PIO97873.1"/>
    </source>
</evidence>